<evidence type="ECO:0000259" key="1">
    <source>
        <dbReference type="Pfam" id="PF00680"/>
    </source>
</evidence>
<evidence type="ECO:0000313" key="2">
    <source>
        <dbReference type="EMBL" id="GBH22514.1"/>
    </source>
</evidence>
<dbReference type="GO" id="GO:0003723">
    <property type="term" value="F:RNA binding"/>
    <property type="evidence" value="ECO:0007669"/>
    <property type="project" value="InterPro"/>
</dbReference>
<dbReference type="SUPFAM" id="SSF56672">
    <property type="entry name" value="DNA/RNA polymerases"/>
    <property type="match status" value="1"/>
</dbReference>
<organism evidence="2">
    <name type="scientific">viral metagenome</name>
    <dbReference type="NCBI Taxonomy" id="1070528"/>
    <lineage>
        <taxon>unclassified sequences</taxon>
        <taxon>metagenomes</taxon>
        <taxon>organismal metagenomes</taxon>
    </lineage>
</organism>
<dbReference type="Pfam" id="PF00680">
    <property type="entry name" value="RdRP_1"/>
    <property type="match status" value="1"/>
</dbReference>
<dbReference type="InterPro" id="IPR043502">
    <property type="entry name" value="DNA/RNA_pol_sf"/>
</dbReference>
<accession>A0A2V0RBI0</accession>
<dbReference type="EMBL" id="BDQB01000202">
    <property type="protein sequence ID" value="GBH22315.1"/>
    <property type="molecule type" value="Genomic_RNA"/>
</dbReference>
<dbReference type="InterPro" id="IPR001205">
    <property type="entry name" value="RNA-dir_pol_C"/>
</dbReference>
<feature type="domain" description="RNA-directed RNA polymerase C-terminal" evidence="1">
    <location>
        <begin position="102"/>
        <end position="372"/>
    </location>
</feature>
<comment type="caution">
    <text evidence="2">The sequence shown here is derived from an EMBL/GenBank/DDBJ whole genome shotgun (WGS) entry which is preliminary data.</text>
</comment>
<sequence length="509" mass="57685">MYKVNRSWLTDNKDELPKTAYLKLTNLMNSIQEGNDTVILSPIAKRDGWDNIREDWIKFYSSLDKSNWPDALIEMEESQQDKLGPRSIAKPWSEVRKSVYDYFESSSGKLVCNDSVLSPFKTAGMRVLRPLSTEQTIQRIKKSTSSGLPFVTRKGDVIAVTMSDSMKALSRFWPAAMYERTQEQGKTRVVWGIALGQILREAPFFFPLLKRMSDSPWLSALLGPEAVDIAMDRLIKYAILNDLSIVTIDFSRFDTTVKGSLMDCSWEVIRNFFQPSYSGDLDSIESDFRNVGILCPDGLVSGEHGIPSGSMFTNIVGSISHAVASLSTELVDINLSQILGDDGVHLVRSESVDEFLDSFEQLGMIVNKEKSLTSDRYSIFLQKLFHPDINVNGQIKGVYPINRGFNRLCNMERYDNFKLDGISGADYFAIRDLSIMENSKYHPAFREYVLWWASKSKYPGIPSDKGIRDYVERISDFNGTEGILVNQYGDNIRGIKTWKSYQILSEESA</sequence>
<dbReference type="GO" id="GO:0003968">
    <property type="term" value="F:RNA-directed RNA polymerase activity"/>
    <property type="evidence" value="ECO:0007669"/>
    <property type="project" value="InterPro"/>
</dbReference>
<reference evidence="2" key="1">
    <citation type="submission" date="2017-04" db="EMBL/GenBank/DDBJ databases">
        <title>Unveiling RNA virosphere associated with marine microorganisms.</title>
        <authorList>
            <person name="Urayama S."/>
            <person name="Takaki Y."/>
            <person name="Nishi S."/>
            <person name="Yoshida Y."/>
            <person name="Deguchi S."/>
            <person name="Takai K."/>
            <person name="Nunoura T."/>
        </authorList>
    </citation>
    <scope>NUCLEOTIDE SEQUENCE</scope>
</reference>
<proteinExistence type="predicted"/>
<protein>
    <submittedName>
        <fullName evidence="2">RdRp</fullName>
    </submittedName>
</protein>
<dbReference type="GO" id="GO:0006351">
    <property type="term" value="P:DNA-templated transcription"/>
    <property type="evidence" value="ECO:0007669"/>
    <property type="project" value="InterPro"/>
</dbReference>
<name>A0A2V0RBI0_9ZZZZ</name>
<dbReference type="EMBL" id="BDQC01000131">
    <property type="protein sequence ID" value="GBH22514.1"/>
    <property type="molecule type" value="Genomic_RNA"/>
</dbReference>
<dbReference type="AlphaFoldDB" id="A0A2V0RBI0"/>
<dbReference type="EMBL" id="BDQD01000065">
    <property type="protein sequence ID" value="GBH22636.1"/>
    <property type="molecule type" value="Genomic_RNA"/>
</dbReference>